<dbReference type="CDD" id="cd08168">
    <property type="entry name" value="Cytochrom_C3"/>
    <property type="match status" value="1"/>
</dbReference>
<evidence type="ECO:0000313" key="9">
    <source>
        <dbReference type="Proteomes" id="UP000241436"/>
    </source>
</evidence>
<evidence type="ECO:0000256" key="4">
    <source>
        <dbReference type="ARBA" id="ARBA00022989"/>
    </source>
</evidence>
<keyword evidence="5 6" id="KW-0472">Membrane</keyword>
<evidence type="ECO:0000256" key="1">
    <source>
        <dbReference type="ARBA" id="ARBA00004651"/>
    </source>
</evidence>
<comment type="caution">
    <text evidence="8">The sequence shown here is derived from an EMBL/GenBank/DDBJ whole genome shotgun (WGS) entry which is preliminary data.</text>
</comment>
<dbReference type="GO" id="GO:0009055">
    <property type="term" value="F:electron transfer activity"/>
    <property type="evidence" value="ECO:0007669"/>
    <property type="project" value="InterPro"/>
</dbReference>
<evidence type="ECO:0000259" key="7">
    <source>
        <dbReference type="Pfam" id="PF01292"/>
    </source>
</evidence>
<dbReference type="SUPFAM" id="SSF48695">
    <property type="entry name" value="Multiheme cytochromes"/>
    <property type="match status" value="1"/>
</dbReference>
<proteinExistence type="predicted"/>
<evidence type="ECO:0000256" key="5">
    <source>
        <dbReference type="ARBA" id="ARBA00023136"/>
    </source>
</evidence>
<dbReference type="AlphaFoldDB" id="A0A2T4U170"/>
<accession>A0A2T4U170</accession>
<dbReference type="Gene3D" id="1.10.780.10">
    <property type="entry name" value="Hydroxylamine Oxidoreductase, Chain A, domain 1"/>
    <property type="match status" value="1"/>
</dbReference>
<evidence type="ECO:0000256" key="3">
    <source>
        <dbReference type="ARBA" id="ARBA00022692"/>
    </source>
</evidence>
<dbReference type="GO" id="GO:0005886">
    <property type="term" value="C:plasma membrane"/>
    <property type="evidence" value="ECO:0007669"/>
    <property type="project" value="UniProtKB-SubCell"/>
</dbReference>
<dbReference type="EMBL" id="NVQC01000008">
    <property type="protein sequence ID" value="PTL37100.1"/>
    <property type="molecule type" value="Genomic_DNA"/>
</dbReference>
<dbReference type="Gene3D" id="1.20.950.20">
    <property type="entry name" value="Transmembrane di-heme cytochromes, Chain C"/>
    <property type="match status" value="1"/>
</dbReference>
<organism evidence="8 9">
    <name type="scientific">Candidatus Methylomirabilis limnetica</name>
    <dbReference type="NCBI Taxonomy" id="2033718"/>
    <lineage>
        <taxon>Bacteria</taxon>
        <taxon>Candidatus Methylomirabilota</taxon>
        <taxon>Candidatus Methylomirabilia</taxon>
        <taxon>Candidatus Methylomirabilales</taxon>
        <taxon>Candidatus Methylomirabilaceae</taxon>
        <taxon>Candidatus Methylomirabilis</taxon>
    </lineage>
</organism>
<feature type="transmembrane region" description="Helical" evidence="6">
    <location>
        <begin position="542"/>
        <end position="563"/>
    </location>
</feature>
<dbReference type="Gene3D" id="3.90.10.10">
    <property type="entry name" value="Cytochrome C3"/>
    <property type="match status" value="1"/>
</dbReference>
<comment type="subcellular location">
    <subcellularLocation>
        <location evidence="1">Cell membrane</location>
        <topology evidence="1">Multi-pass membrane protein</topology>
    </subcellularLocation>
</comment>
<sequence>MMRSACYGKAAGGLFLVWLFLPIAPNVFAVVSELPATSQECLACHNDPDLKKEIGGGRYASLLVEPADLIQSAHKELACAECHGGIPEGSHAETPQPVRCSACHLKPHENVPDSAHANLGGIGPSANCIACHGSHRIQKIAADGNVSLCASCHGRQAKHMAAGIHAGSRGEKTRHLPTCATCHNTAHAVKSHRDPVSPTHRSQIHETCARCHADPKVIAEEQITRPRAVALFVQSIHGQAILQKGNLTAATCTDCHGAHEIRRAADPASGVFKQNVAVTCKQCHDDVASQFQDSVHGRAVSHGVFAAPTCTDCHGEHGITATRAPGSRVAPLTVSKTCAACHEAVRVVEEFGLAPRRAGTFFESFHGLAARGGSPVVANCASCHGTHNIQPSSDPRSTVNPMNLSRTCGQCHRGAGIQLASARIHVAPGFGEHPWVTLVRQIYLVIIFVTIGGMSLHNGLDFLVHLRERWRTEGQQEDEPRVPPEVARRLFERLTLNERIQHVTLFATFTILVITGFALKFPDAWWARPLVWIESGYAVRAWLHRIAGVLMTLAAGYHLAYLFGTQRGRAQFRLMQPCRRDVGEAWEMVTFNLGLRPHRPRFHRFTYVEKLEYWAVMWGTVVMAGTGFIMCLQTIVLKRWPLLVIDLASVVHYYEAWLATLAVLVWHFYSVIFRPDIYPMSQVWLTGKITGEQMAKDHAAELEETLAAETVLSSLPGDKKAEPRVSI</sequence>
<dbReference type="Proteomes" id="UP000241436">
    <property type="component" value="Unassembled WGS sequence"/>
</dbReference>
<feature type="transmembrane region" description="Helical" evidence="6">
    <location>
        <begin position="656"/>
        <end position="673"/>
    </location>
</feature>
<protein>
    <submittedName>
        <fullName evidence="8">Cytochrome B</fullName>
    </submittedName>
</protein>
<dbReference type="InterPro" id="IPR011577">
    <property type="entry name" value="Cyt_b561_bac/Ni-Hgenase"/>
</dbReference>
<dbReference type="InterPro" id="IPR016174">
    <property type="entry name" value="Di-haem_cyt_TM"/>
</dbReference>
<reference evidence="8 9" key="1">
    <citation type="submission" date="2017-09" db="EMBL/GenBank/DDBJ databases">
        <title>Bloom of a denitrifying methanotroph, Candidatus Methylomirabilis limnetica, in a deep stratified lake.</title>
        <authorList>
            <person name="Graf J.S."/>
            <person name="Marchant H.K."/>
            <person name="Tienken D."/>
            <person name="Hach P.F."/>
            <person name="Brand A."/>
            <person name="Schubert C.J."/>
            <person name="Kuypers M.M."/>
            <person name="Milucka J."/>
        </authorList>
    </citation>
    <scope>NUCLEOTIDE SEQUENCE [LARGE SCALE GENOMIC DNA]</scope>
    <source>
        <strain evidence="8 9">Zug</strain>
    </source>
</reference>
<keyword evidence="2" id="KW-1003">Cell membrane</keyword>
<evidence type="ECO:0000313" key="8">
    <source>
        <dbReference type="EMBL" id="PTL37100.1"/>
    </source>
</evidence>
<gene>
    <name evidence="8" type="ORF">CLG94_00785</name>
</gene>
<reference evidence="9" key="2">
    <citation type="journal article" date="2018" name="Environ. Microbiol.">
        <title>Bloom of a denitrifying methanotroph, 'Candidatus Methylomirabilis limnetica', in a deep stratified lake.</title>
        <authorList>
            <person name="Graf J.S."/>
            <person name="Mayr M.J."/>
            <person name="Marchant H.K."/>
            <person name="Tienken D."/>
            <person name="Hach P.F."/>
            <person name="Brand A."/>
            <person name="Schubert C.J."/>
            <person name="Kuypers M.M."/>
            <person name="Milucka J."/>
        </authorList>
    </citation>
    <scope>NUCLEOTIDE SEQUENCE [LARGE SCALE GENOMIC DNA]</scope>
    <source>
        <strain evidence="9">Zug</strain>
    </source>
</reference>
<feature type="transmembrane region" description="Helical" evidence="6">
    <location>
        <begin position="442"/>
        <end position="464"/>
    </location>
</feature>
<name>A0A2T4U170_9BACT</name>
<evidence type="ECO:0000256" key="6">
    <source>
        <dbReference type="SAM" id="Phobius"/>
    </source>
</evidence>
<dbReference type="GO" id="GO:0022904">
    <property type="term" value="P:respiratory electron transport chain"/>
    <property type="evidence" value="ECO:0007669"/>
    <property type="project" value="InterPro"/>
</dbReference>
<keyword evidence="3 6" id="KW-0812">Transmembrane</keyword>
<feature type="transmembrane region" description="Helical" evidence="6">
    <location>
        <begin position="611"/>
        <end position="636"/>
    </location>
</feature>
<keyword evidence="4 6" id="KW-1133">Transmembrane helix</keyword>
<evidence type="ECO:0000256" key="2">
    <source>
        <dbReference type="ARBA" id="ARBA00022475"/>
    </source>
</evidence>
<dbReference type="InterPro" id="IPR036280">
    <property type="entry name" value="Multihaem_cyt_sf"/>
</dbReference>
<keyword evidence="9" id="KW-1185">Reference proteome</keyword>
<feature type="domain" description="Cytochrome b561 bacterial/Ni-hydrogenase" evidence="7">
    <location>
        <begin position="497"/>
        <end position="674"/>
    </location>
</feature>
<dbReference type="Pfam" id="PF01292">
    <property type="entry name" value="Ni_hydr_CYTB"/>
    <property type="match status" value="1"/>
</dbReference>
<dbReference type="SUPFAM" id="SSF81342">
    <property type="entry name" value="Transmembrane di-heme cytochromes"/>
    <property type="match status" value="1"/>
</dbReference>
<feature type="transmembrane region" description="Helical" evidence="6">
    <location>
        <begin position="503"/>
        <end position="522"/>
    </location>
</feature>